<dbReference type="EMBL" id="BSQG01000015">
    <property type="protein sequence ID" value="GLU50477.1"/>
    <property type="molecule type" value="Genomic_DNA"/>
</dbReference>
<name>A0A9W6UL93_9ACTN</name>
<accession>A0A9W6UL93</accession>
<evidence type="ECO:0000313" key="3">
    <source>
        <dbReference type="Proteomes" id="UP001165092"/>
    </source>
</evidence>
<dbReference type="Proteomes" id="UP001165092">
    <property type="component" value="Unassembled WGS sequence"/>
</dbReference>
<dbReference type="Pfam" id="PF04149">
    <property type="entry name" value="DUF397"/>
    <property type="match status" value="1"/>
</dbReference>
<reference evidence="2" key="1">
    <citation type="submission" date="2023-02" db="EMBL/GenBank/DDBJ databases">
        <title>Nocardiopsis ansamitocini NBRC 112285.</title>
        <authorList>
            <person name="Ichikawa N."/>
            <person name="Sato H."/>
            <person name="Tonouchi N."/>
        </authorList>
    </citation>
    <scope>NUCLEOTIDE SEQUENCE</scope>
    <source>
        <strain evidence="2">NBRC 112285</strain>
    </source>
</reference>
<evidence type="ECO:0000259" key="1">
    <source>
        <dbReference type="Pfam" id="PF04149"/>
    </source>
</evidence>
<feature type="domain" description="DUF397" evidence="1">
    <location>
        <begin position="7"/>
        <end position="59"/>
    </location>
</feature>
<proteinExistence type="predicted"/>
<gene>
    <name evidence="2" type="ORF">Nans01_48280</name>
</gene>
<dbReference type="AlphaFoldDB" id="A0A9W6UL93"/>
<comment type="caution">
    <text evidence="2">The sequence shown here is derived from an EMBL/GenBank/DDBJ whole genome shotgun (WGS) entry which is preliminary data.</text>
</comment>
<organism evidence="2 3">
    <name type="scientific">Nocardiopsis ansamitocini</name>
    <dbReference type="NCBI Taxonomy" id="1670832"/>
    <lineage>
        <taxon>Bacteria</taxon>
        <taxon>Bacillati</taxon>
        <taxon>Actinomycetota</taxon>
        <taxon>Actinomycetes</taxon>
        <taxon>Streptosporangiales</taxon>
        <taxon>Nocardiopsidaceae</taxon>
        <taxon>Nocardiopsis</taxon>
    </lineage>
</organism>
<dbReference type="RefSeq" id="WP_285762014.1">
    <property type="nucleotide sequence ID" value="NZ_BSQG01000015.1"/>
</dbReference>
<protein>
    <recommendedName>
        <fullName evidence="1">DUF397 domain-containing protein</fullName>
    </recommendedName>
</protein>
<dbReference type="InterPro" id="IPR007278">
    <property type="entry name" value="DUF397"/>
</dbReference>
<sequence>MDLAAKAWKKSSYSNPSSNNCVEVANTPAVSAVRDTQNRDLGALAFSSGEWRAFLATAKRDAL</sequence>
<evidence type="ECO:0000313" key="2">
    <source>
        <dbReference type="EMBL" id="GLU50477.1"/>
    </source>
</evidence>
<keyword evidence="3" id="KW-1185">Reference proteome</keyword>